<evidence type="ECO:0000313" key="2">
    <source>
        <dbReference type="EMBL" id="WPB86758.1"/>
    </source>
</evidence>
<dbReference type="Proteomes" id="UP001305521">
    <property type="component" value="Chromosome"/>
</dbReference>
<dbReference type="SUPFAM" id="SSF53850">
    <property type="entry name" value="Periplasmic binding protein-like II"/>
    <property type="match status" value="1"/>
</dbReference>
<evidence type="ECO:0000256" key="1">
    <source>
        <dbReference type="ARBA" id="ARBA00022729"/>
    </source>
</evidence>
<reference evidence="2 3" key="1">
    <citation type="submission" date="2023-11" db="EMBL/GenBank/DDBJ databases">
        <title>Arctic aerobic anoxygenic photoheterotroph Sediminicoccus rosea KRV36 adapts its photosynthesis to long days of polar summer.</title>
        <authorList>
            <person name="Tomasch J."/>
            <person name="Kopejtka K."/>
            <person name="Bily T."/>
            <person name="Gardiner A.T."/>
            <person name="Gardian Z."/>
            <person name="Shivaramu S."/>
            <person name="Koblizek M."/>
            <person name="Engelhardt F."/>
            <person name="Kaftan D."/>
        </authorList>
    </citation>
    <scope>NUCLEOTIDE SEQUENCE [LARGE SCALE GENOMIC DNA]</scope>
    <source>
        <strain evidence="2 3">R-30</strain>
    </source>
</reference>
<dbReference type="RefSeq" id="WP_318650726.1">
    <property type="nucleotide sequence ID" value="NZ_CP137852.1"/>
</dbReference>
<gene>
    <name evidence="2" type="ORF">R9Z33_07720</name>
</gene>
<keyword evidence="3" id="KW-1185">Reference proteome</keyword>
<keyword evidence="1" id="KW-0732">Signal</keyword>
<dbReference type="PANTHER" id="PTHR30006">
    <property type="entry name" value="THIAMINE-BINDING PERIPLASMIC PROTEIN-RELATED"/>
    <property type="match status" value="1"/>
</dbReference>
<dbReference type="EMBL" id="CP137852">
    <property type="protein sequence ID" value="WPB86758.1"/>
    <property type="molecule type" value="Genomic_DNA"/>
</dbReference>
<dbReference type="Pfam" id="PF13416">
    <property type="entry name" value="SBP_bac_8"/>
    <property type="match status" value="1"/>
</dbReference>
<protein>
    <submittedName>
        <fullName evidence="2">PotD/PotF family extracellular solute-binding protein</fullName>
    </submittedName>
</protein>
<proteinExistence type="predicted"/>
<accession>A0ABZ0PLY8</accession>
<evidence type="ECO:0000313" key="3">
    <source>
        <dbReference type="Proteomes" id="UP001305521"/>
    </source>
</evidence>
<name>A0ABZ0PLY8_9PROT</name>
<sequence>MARIIASPAVNRRALLGGLATMAGSGPVFAQPRGEQLLVVMWGAQWIEVSRPIGEEWMRATGDRIQWELHAGGAMAIVGRLRPLWPRVPQNLIAAWDPVFAAMMEAGWMEPVNETEMPALRDIPDAFFKKDAQGRKMTVPLSTAGAFWGYRTDLVTGPPIESIEQLLEPRFRGKLCVPVPVNLSGLLLVSLAMQRGGNERNIEPGWQFLKQLAERGQIGRVVANNSEMINAMSAGDLSVAFWNTGGWQAVRDRFPCRLLTRLPDNKGFLFNEGFAVMKGENANRVAAAKRFANHFATAPINTRYNMPLGSGPTNINSTPAPAIADIFYKPDELERFAYIPDYAYMSSQVDAWTRRWETEITPLVRRG</sequence>
<organism evidence="2 3">
    <name type="scientific">Sediminicoccus rosea</name>
    <dbReference type="NCBI Taxonomy" id="1225128"/>
    <lineage>
        <taxon>Bacteria</taxon>
        <taxon>Pseudomonadati</taxon>
        <taxon>Pseudomonadota</taxon>
        <taxon>Alphaproteobacteria</taxon>
        <taxon>Acetobacterales</taxon>
        <taxon>Roseomonadaceae</taxon>
        <taxon>Sediminicoccus</taxon>
    </lineage>
</organism>
<dbReference type="Gene3D" id="3.40.190.10">
    <property type="entry name" value="Periplasmic binding protein-like II"/>
    <property type="match status" value="2"/>
</dbReference>
<dbReference type="InterPro" id="IPR006059">
    <property type="entry name" value="SBP"/>
</dbReference>